<feature type="transmembrane region" description="Helical" evidence="1">
    <location>
        <begin position="6"/>
        <end position="25"/>
    </location>
</feature>
<protein>
    <submittedName>
        <fullName evidence="2">Uncharacterized protein</fullName>
    </submittedName>
</protein>
<dbReference type="VEuPathDB" id="TriTrypDB:TvY486_0903970"/>
<keyword evidence="1" id="KW-0472">Membrane</keyword>
<keyword evidence="1" id="KW-0812">Transmembrane</keyword>
<organism evidence="2">
    <name type="scientific">Trypanosoma vivax (strain Y486)</name>
    <dbReference type="NCBI Taxonomy" id="1055687"/>
    <lineage>
        <taxon>Eukaryota</taxon>
        <taxon>Discoba</taxon>
        <taxon>Euglenozoa</taxon>
        <taxon>Kinetoplastea</taxon>
        <taxon>Metakinetoplastina</taxon>
        <taxon>Trypanosomatida</taxon>
        <taxon>Trypanosomatidae</taxon>
        <taxon>Trypanosoma</taxon>
        <taxon>Duttonella</taxon>
    </lineage>
</organism>
<feature type="transmembrane region" description="Helical" evidence="1">
    <location>
        <begin position="80"/>
        <end position="101"/>
    </location>
</feature>
<name>G0U2S2_TRYVY</name>
<reference evidence="2" key="1">
    <citation type="journal article" date="2012" name="Proc. Natl. Acad. Sci. U.S.A.">
        <title>Antigenic diversity is generated by distinct evolutionary mechanisms in African trypanosome species.</title>
        <authorList>
            <person name="Jackson A.P."/>
            <person name="Berry A."/>
            <person name="Aslett M."/>
            <person name="Allison H.C."/>
            <person name="Burton P."/>
            <person name="Vavrova-Anderson J."/>
            <person name="Brown R."/>
            <person name="Browne H."/>
            <person name="Corton N."/>
            <person name="Hauser H."/>
            <person name="Gamble J."/>
            <person name="Gilderthorp R."/>
            <person name="Marcello L."/>
            <person name="McQuillan J."/>
            <person name="Otto T.D."/>
            <person name="Quail M.A."/>
            <person name="Sanders M.J."/>
            <person name="van Tonder A."/>
            <person name="Ginger M.L."/>
            <person name="Field M.C."/>
            <person name="Barry J.D."/>
            <person name="Hertz-Fowler C."/>
            <person name="Berriman M."/>
        </authorList>
    </citation>
    <scope>NUCLEOTIDE SEQUENCE</scope>
    <source>
        <strain evidence="2">Y486</strain>
    </source>
</reference>
<sequence length="146" mass="16070">MCGVSLPDVVLRLAAAVLIVLVPHFRTTPLHPSIFKLVMMPLTVTLVSPLTRVWSCYVSSPCVVCGAPFHQATTFPHPPLSLLTFDFGFTFLSHIHTYTLLDVSARTTTAFLLLYLISSLLLVWILLSFVFTVPLGLSVVVCRISL</sequence>
<proteinExistence type="predicted"/>
<evidence type="ECO:0000313" key="2">
    <source>
        <dbReference type="EMBL" id="CCC50576.1"/>
    </source>
</evidence>
<evidence type="ECO:0000256" key="1">
    <source>
        <dbReference type="SAM" id="Phobius"/>
    </source>
</evidence>
<keyword evidence="1" id="KW-1133">Transmembrane helix</keyword>
<accession>G0U2S2</accession>
<dbReference type="EMBL" id="HE573025">
    <property type="protein sequence ID" value="CCC50576.1"/>
    <property type="molecule type" value="Genomic_DNA"/>
</dbReference>
<feature type="transmembrane region" description="Helical" evidence="1">
    <location>
        <begin position="113"/>
        <end position="137"/>
    </location>
</feature>
<gene>
    <name evidence="2" type="ORF">TVY486_0903970</name>
</gene>
<dbReference type="AlphaFoldDB" id="G0U2S2"/>